<gene>
    <name evidence="1" type="ORF">METZ01_LOCUS362743</name>
</gene>
<evidence type="ECO:0000313" key="1">
    <source>
        <dbReference type="EMBL" id="SVD09889.1"/>
    </source>
</evidence>
<protein>
    <submittedName>
        <fullName evidence="1">Uncharacterized protein</fullName>
    </submittedName>
</protein>
<proteinExistence type="predicted"/>
<accession>A0A382SJ38</accession>
<dbReference type="Pfam" id="PF14559">
    <property type="entry name" value="TPR_19"/>
    <property type="match status" value="1"/>
</dbReference>
<organism evidence="1">
    <name type="scientific">marine metagenome</name>
    <dbReference type="NCBI Taxonomy" id="408172"/>
    <lineage>
        <taxon>unclassified sequences</taxon>
        <taxon>metagenomes</taxon>
        <taxon>ecological metagenomes</taxon>
    </lineage>
</organism>
<reference evidence="1" key="1">
    <citation type="submission" date="2018-05" db="EMBL/GenBank/DDBJ databases">
        <authorList>
            <person name="Lanie J.A."/>
            <person name="Ng W.-L."/>
            <person name="Kazmierczak K.M."/>
            <person name="Andrzejewski T.M."/>
            <person name="Davidsen T.M."/>
            <person name="Wayne K.J."/>
            <person name="Tettelin H."/>
            <person name="Glass J.I."/>
            <person name="Rusch D."/>
            <person name="Podicherti R."/>
            <person name="Tsui H.-C.T."/>
            <person name="Winkler M.E."/>
        </authorList>
    </citation>
    <scope>NUCLEOTIDE SEQUENCE</scope>
</reference>
<dbReference type="InterPro" id="IPR011990">
    <property type="entry name" value="TPR-like_helical_dom_sf"/>
</dbReference>
<name>A0A382SJ38_9ZZZZ</name>
<dbReference type="Gene3D" id="1.25.40.10">
    <property type="entry name" value="Tetratricopeptide repeat domain"/>
    <property type="match status" value="1"/>
</dbReference>
<dbReference type="AlphaFoldDB" id="A0A382SJ38"/>
<dbReference type="SUPFAM" id="SSF48452">
    <property type="entry name" value="TPR-like"/>
    <property type="match status" value="1"/>
</dbReference>
<feature type="non-terminal residue" evidence="1">
    <location>
        <position position="109"/>
    </location>
</feature>
<dbReference type="EMBL" id="UINC01129470">
    <property type="protein sequence ID" value="SVD09889.1"/>
    <property type="molecule type" value="Genomic_DNA"/>
</dbReference>
<feature type="non-terminal residue" evidence="1">
    <location>
        <position position="1"/>
    </location>
</feature>
<sequence>MFNNSRQISIIITIFVTILIGQTPDQVLADGKNELNNGQFVRAESLFTQALEMDPTFSPAMLELARINLRLGKMKETRDFLKGAIDADPENQEFRDEFDRINEINTLMN</sequence>